<name>A0A8X6WCD0_TRICX</name>
<evidence type="ECO:0000313" key="1">
    <source>
        <dbReference type="EMBL" id="GFY31511.1"/>
    </source>
</evidence>
<protein>
    <submittedName>
        <fullName evidence="1">Uncharacterized protein</fullName>
    </submittedName>
</protein>
<comment type="caution">
    <text evidence="1">The sequence shown here is derived from an EMBL/GenBank/DDBJ whole genome shotgun (WGS) entry which is preliminary data.</text>
</comment>
<evidence type="ECO:0000313" key="2">
    <source>
        <dbReference type="Proteomes" id="UP000887159"/>
    </source>
</evidence>
<keyword evidence="2" id="KW-1185">Reference proteome</keyword>
<dbReference type="Proteomes" id="UP000887159">
    <property type="component" value="Unassembled WGS sequence"/>
</dbReference>
<organism evidence="1 2">
    <name type="scientific">Trichonephila clavipes</name>
    <name type="common">Golden silk orbweaver</name>
    <name type="synonym">Nephila clavipes</name>
    <dbReference type="NCBI Taxonomy" id="2585209"/>
    <lineage>
        <taxon>Eukaryota</taxon>
        <taxon>Metazoa</taxon>
        <taxon>Ecdysozoa</taxon>
        <taxon>Arthropoda</taxon>
        <taxon>Chelicerata</taxon>
        <taxon>Arachnida</taxon>
        <taxon>Araneae</taxon>
        <taxon>Araneomorphae</taxon>
        <taxon>Entelegynae</taxon>
        <taxon>Araneoidea</taxon>
        <taxon>Nephilidae</taxon>
        <taxon>Trichonephila</taxon>
    </lineage>
</organism>
<proteinExistence type="predicted"/>
<reference evidence="1" key="1">
    <citation type="submission" date="2020-08" db="EMBL/GenBank/DDBJ databases">
        <title>Multicomponent nature underlies the extraordinary mechanical properties of spider dragline silk.</title>
        <authorList>
            <person name="Kono N."/>
            <person name="Nakamura H."/>
            <person name="Mori M."/>
            <person name="Yoshida Y."/>
            <person name="Ohtoshi R."/>
            <person name="Malay A.D."/>
            <person name="Moran D.A.P."/>
            <person name="Tomita M."/>
            <person name="Numata K."/>
            <person name="Arakawa K."/>
        </authorList>
    </citation>
    <scope>NUCLEOTIDE SEQUENCE</scope>
</reference>
<dbReference type="AlphaFoldDB" id="A0A8X6WCD0"/>
<accession>A0A8X6WCD0</accession>
<dbReference type="EMBL" id="BMAU01021399">
    <property type="protein sequence ID" value="GFY31511.1"/>
    <property type="molecule type" value="Genomic_DNA"/>
</dbReference>
<gene>
    <name evidence="1" type="ORF">TNCV_4693551</name>
</gene>
<sequence>MFDPSSFANPTPVAHDDTSRDVLPKGGTIQFLGLKYRAIVTSRNDCKLAFLRGMVGILKKFLEFEKRKLQEFCETEVRFRFLVKFRVKWVTLGLGERLSVRMTPGFLKSFGTLAFQLQWVGFLKKFCEGLLGPHFENENK</sequence>